<dbReference type="OrthoDB" id="9937218at2"/>
<evidence type="ECO:0000313" key="1">
    <source>
        <dbReference type="EMBL" id="SDF15418.1"/>
    </source>
</evidence>
<reference evidence="1 2" key="1">
    <citation type="submission" date="2016-10" db="EMBL/GenBank/DDBJ databases">
        <authorList>
            <person name="Varghese N."/>
            <person name="Submissions S."/>
        </authorList>
    </citation>
    <scope>NUCLEOTIDE SEQUENCE [LARGE SCALE GENOMIC DNA]</scope>
    <source>
        <strain evidence="1 2">DSM 18839</strain>
    </source>
</reference>
<dbReference type="Proteomes" id="UP000198615">
    <property type="component" value="Unassembled WGS sequence"/>
</dbReference>
<gene>
    <name evidence="1" type="ORF">SAMN05660686_00483</name>
</gene>
<proteinExistence type="predicted"/>
<comment type="caution">
    <text evidence="1">The sequence shown here is derived from an EMBL/GenBank/DDBJ whole genome shotgun (WGS) entry which is preliminary data.</text>
</comment>
<dbReference type="RefSeq" id="WP_028794721.1">
    <property type="nucleotide sequence ID" value="NZ_FNBW01000001.1"/>
</dbReference>
<keyword evidence="2" id="KW-1185">Reference proteome</keyword>
<name>A0A8G2F1G2_9PROT</name>
<dbReference type="AlphaFoldDB" id="A0A8G2F1G2"/>
<dbReference type="EMBL" id="FNBW01000001">
    <property type="protein sequence ID" value="SDF15418.1"/>
    <property type="molecule type" value="Genomic_DNA"/>
</dbReference>
<accession>A0A8G2F1G2</accession>
<organism evidence="1 2">
    <name type="scientific">Thalassobaculum litoreum DSM 18839</name>
    <dbReference type="NCBI Taxonomy" id="1123362"/>
    <lineage>
        <taxon>Bacteria</taxon>
        <taxon>Pseudomonadati</taxon>
        <taxon>Pseudomonadota</taxon>
        <taxon>Alphaproteobacteria</taxon>
        <taxon>Rhodospirillales</taxon>
        <taxon>Thalassobaculaceae</taxon>
        <taxon>Thalassobaculum</taxon>
    </lineage>
</organism>
<evidence type="ECO:0000313" key="2">
    <source>
        <dbReference type="Proteomes" id="UP000198615"/>
    </source>
</evidence>
<protein>
    <submittedName>
        <fullName evidence="1">Uncharacterized protein</fullName>
    </submittedName>
</protein>
<sequence>MSERDKALKILRAVRQKIDPDVLARAQRAALVQIGQKPPEPENEASRLFKLALENGGKRRVEILRELERKFRHKLN</sequence>